<dbReference type="OrthoDB" id="5856915at2759"/>
<accession>A0A811LNR7</accession>
<evidence type="ECO:0000313" key="3">
    <source>
        <dbReference type="Proteomes" id="UP000614601"/>
    </source>
</evidence>
<feature type="signal peptide" evidence="1">
    <location>
        <begin position="1"/>
        <end position="22"/>
    </location>
</feature>
<feature type="chain" id="PRO_5036221446" description="Ig-like domain-containing protein" evidence="1">
    <location>
        <begin position="23"/>
        <end position="460"/>
    </location>
</feature>
<proteinExistence type="predicted"/>
<dbReference type="Proteomes" id="UP000783686">
    <property type="component" value="Unassembled WGS sequence"/>
</dbReference>
<gene>
    <name evidence="2" type="ORF">BOKJ2_LOCUS13776</name>
</gene>
<evidence type="ECO:0008006" key="4">
    <source>
        <dbReference type="Google" id="ProtNLM"/>
    </source>
</evidence>
<dbReference type="EMBL" id="CAJFDH010000006">
    <property type="protein sequence ID" value="CAD5229720.1"/>
    <property type="molecule type" value="Genomic_DNA"/>
</dbReference>
<evidence type="ECO:0000256" key="1">
    <source>
        <dbReference type="SAM" id="SignalP"/>
    </source>
</evidence>
<comment type="caution">
    <text evidence="2">The sequence shown here is derived from an EMBL/GenBank/DDBJ whole genome shotgun (WGS) entry which is preliminary data.</text>
</comment>
<sequence>MGIFVNILILLYTTTVFTGILCDDGYINSNYKYNDTNISTLPYPYYAPFDSSANFVNVIGALPSSTANFIQNNFAKAYHDEKCKTNKYNIETIYFNPGDTVLLKCVVCTVDQLYNGEMKYWKVLRKRVYNAIYQPREVLDEDWTILDESTMNEFLGNPGRLQYPKHKKENDDDNDVNRTQVKMPWVYQNDGKLYIVNARVEQYGLYECSDFDHLRVHKYAYLVVPRTPYIEVSPNIYDKECDNDEDDDDTAMIKMDGFGKWRSYPALSFSKYSNICGGKICGDTLFDQFSNFSVPIVPGDVDVTMLKKKLNLEVYVKWSEWSNCTNGYQFRKGQCYMRKITDKKFDFEKDGSFGVIQWIYPIHLLLENIPRFRRDGVLLYSAILTDLLLSSQSVPSHCTKIPTQQLHEFKAAILDNMFRAVNGTVAGSNEYKLTPCARKIVKDDYTTIIGHGAIQKMACT</sequence>
<evidence type="ECO:0000313" key="2">
    <source>
        <dbReference type="EMBL" id="CAD5229720.1"/>
    </source>
</evidence>
<dbReference type="EMBL" id="CAJFCW020000006">
    <property type="protein sequence ID" value="CAG9127218.1"/>
    <property type="molecule type" value="Genomic_DNA"/>
</dbReference>
<keyword evidence="1" id="KW-0732">Signal</keyword>
<dbReference type="Proteomes" id="UP000614601">
    <property type="component" value="Unassembled WGS sequence"/>
</dbReference>
<name>A0A811LNR7_9BILA</name>
<reference evidence="2" key="1">
    <citation type="submission" date="2020-09" db="EMBL/GenBank/DDBJ databases">
        <authorList>
            <person name="Kikuchi T."/>
        </authorList>
    </citation>
    <scope>NUCLEOTIDE SEQUENCE</scope>
    <source>
        <strain evidence="2">SH1</strain>
    </source>
</reference>
<keyword evidence="3" id="KW-1185">Reference proteome</keyword>
<dbReference type="AlphaFoldDB" id="A0A811LNR7"/>
<protein>
    <recommendedName>
        <fullName evidence="4">Ig-like domain-containing protein</fullName>
    </recommendedName>
</protein>
<organism evidence="2 3">
    <name type="scientific">Bursaphelenchus okinawaensis</name>
    <dbReference type="NCBI Taxonomy" id="465554"/>
    <lineage>
        <taxon>Eukaryota</taxon>
        <taxon>Metazoa</taxon>
        <taxon>Ecdysozoa</taxon>
        <taxon>Nematoda</taxon>
        <taxon>Chromadorea</taxon>
        <taxon>Rhabditida</taxon>
        <taxon>Tylenchina</taxon>
        <taxon>Tylenchomorpha</taxon>
        <taxon>Aphelenchoidea</taxon>
        <taxon>Aphelenchoididae</taxon>
        <taxon>Bursaphelenchus</taxon>
    </lineage>
</organism>